<comment type="caution">
    <text evidence="1">The sequence shown here is derived from an EMBL/GenBank/DDBJ whole genome shotgun (WGS) entry which is preliminary data.</text>
</comment>
<keyword evidence="2" id="KW-1185">Reference proteome</keyword>
<evidence type="ECO:0000313" key="1">
    <source>
        <dbReference type="EMBL" id="KAF0383966.1"/>
    </source>
</evidence>
<dbReference type="EMBL" id="WTPW01002387">
    <property type="protein sequence ID" value="KAF0383966.1"/>
    <property type="molecule type" value="Genomic_DNA"/>
</dbReference>
<gene>
    <name evidence="1" type="ORF">F8M41_011651</name>
</gene>
<dbReference type="AlphaFoldDB" id="A0A8H4A2C5"/>
<proteinExistence type="predicted"/>
<sequence length="207" mass="23645">MSERDIPKIHADTKEDILYIQEEIKNVALKTVEKHFGSGADPQLGQTVTVLVKKWVNDTFEFAAPNLEVNGLDYSEVLKEKDDTEPLNENLRHEVQTLQAEIEEMTLFIAQNRKTLPDQAEVLIRDLIKRQSMLVEDVELVNGKEKVEESTESLDAMSNIQFVERIHQTYDRSLSVLSDLKKSISSNLSNLERAQMTIADINNSTRM</sequence>
<accession>A0A8H4A2C5</accession>
<protein>
    <submittedName>
        <fullName evidence="1">Kinetochore protein mis14</fullName>
    </submittedName>
</protein>
<dbReference type="PANTHER" id="PTHR31749">
    <property type="entry name" value="KINETOCHORE-ASSOCIATED PROTEIN NSL1 HOMOLOG"/>
    <property type="match status" value="1"/>
</dbReference>
<dbReference type="Pfam" id="PF08641">
    <property type="entry name" value="Mis14"/>
    <property type="match status" value="1"/>
</dbReference>
<organism evidence="1 2">
    <name type="scientific">Gigaspora margarita</name>
    <dbReference type="NCBI Taxonomy" id="4874"/>
    <lineage>
        <taxon>Eukaryota</taxon>
        <taxon>Fungi</taxon>
        <taxon>Fungi incertae sedis</taxon>
        <taxon>Mucoromycota</taxon>
        <taxon>Glomeromycotina</taxon>
        <taxon>Glomeromycetes</taxon>
        <taxon>Diversisporales</taxon>
        <taxon>Gigasporaceae</taxon>
        <taxon>Gigaspora</taxon>
    </lineage>
</organism>
<dbReference type="OrthoDB" id="2135762at2759"/>
<reference evidence="1 2" key="1">
    <citation type="journal article" date="2019" name="Environ. Microbiol.">
        <title>At the nexus of three kingdoms: the genome of the mycorrhizal fungus Gigaspora margarita provides insights into plant, endobacterial and fungal interactions.</title>
        <authorList>
            <person name="Venice F."/>
            <person name="Ghignone S."/>
            <person name="Salvioli di Fossalunga A."/>
            <person name="Amselem J."/>
            <person name="Novero M."/>
            <person name="Xianan X."/>
            <person name="Sedzielewska Toro K."/>
            <person name="Morin E."/>
            <person name="Lipzen A."/>
            <person name="Grigoriev I.V."/>
            <person name="Henrissat B."/>
            <person name="Martin F.M."/>
            <person name="Bonfante P."/>
        </authorList>
    </citation>
    <scope>NUCLEOTIDE SEQUENCE [LARGE SCALE GENOMIC DNA]</scope>
    <source>
        <strain evidence="1 2">BEG34</strain>
    </source>
</reference>
<dbReference type="PANTHER" id="PTHR31749:SF3">
    <property type="entry name" value="KINETOCHORE-ASSOCIATED PROTEIN NSL1 HOMOLOG"/>
    <property type="match status" value="1"/>
</dbReference>
<dbReference type="InterPro" id="IPR013950">
    <property type="entry name" value="Mis14/Nsl1"/>
</dbReference>
<dbReference type="Proteomes" id="UP000439903">
    <property type="component" value="Unassembled WGS sequence"/>
</dbReference>
<evidence type="ECO:0000313" key="2">
    <source>
        <dbReference type="Proteomes" id="UP000439903"/>
    </source>
</evidence>
<dbReference type="GO" id="GO:0000070">
    <property type="term" value="P:mitotic sister chromatid segregation"/>
    <property type="evidence" value="ECO:0007669"/>
    <property type="project" value="InterPro"/>
</dbReference>
<dbReference type="GO" id="GO:0000444">
    <property type="term" value="C:MIS12/MIND type complex"/>
    <property type="evidence" value="ECO:0007669"/>
    <property type="project" value="TreeGrafter"/>
</dbReference>
<name>A0A8H4A2C5_GIGMA</name>